<evidence type="ECO:0000259" key="9">
    <source>
        <dbReference type="SMART" id="SM00382"/>
    </source>
</evidence>
<comment type="caution">
    <text evidence="10">The sequence shown here is derived from an EMBL/GenBank/DDBJ whole genome shotgun (WGS) entry which is preliminary data.</text>
</comment>
<keyword evidence="3" id="KW-0132">Cell division</keyword>
<gene>
    <name evidence="10" type="ORF">B0A49_01157</name>
</gene>
<feature type="region of interest" description="Disordered" evidence="8">
    <location>
        <begin position="451"/>
        <end position="477"/>
    </location>
</feature>
<evidence type="ECO:0000256" key="2">
    <source>
        <dbReference type="ARBA" id="ARBA00006184"/>
    </source>
</evidence>
<dbReference type="Gene3D" id="3.40.50.300">
    <property type="entry name" value="P-loop containing nucleotide triphosphate hydrolases"/>
    <property type="match status" value="1"/>
</dbReference>
<dbReference type="InterPro" id="IPR003593">
    <property type="entry name" value="AAA+_ATPase"/>
</dbReference>
<keyword evidence="5" id="KW-0539">Nucleus</keyword>
<dbReference type="Pfam" id="PF13191">
    <property type="entry name" value="AAA_16"/>
    <property type="match status" value="1"/>
</dbReference>
<dbReference type="STRING" id="331657.A0A4U0XMX8"/>
<dbReference type="InterPro" id="IPR054425">
    <property type="entry name" value="Cdc6_ORC1-like_ATPase_lid"/>
</dbReference>
<dbReference type="PANTHER" id="PTHR10763:SF26">
    <property type="entry name" value="CELL DIVISION CONTROL PROTEIN 6 HOMOLOG"/>
    <property type="match status" value="1"/>
</dbReference>
<comment type="similarity">
    <text evidence="2 7">Belongs to the CDC6/cdc18 family.</text>
</comment>
<dbReference type="GO" id="GO:0005634">
    <property type="term" value="C:nucleus"/>
    <property type="evidence" value="ECO:0007669"/>
    <property type="project" value="UniProtKB-SubCell"/>
</dbReference>
<evidence type="ECO:0000256" key="6">
    <source>
        <dbReference type="ARBA" id="ARBA00023306"/>
    </source>
</evidence>
<dbReference type="InterPro" id="IPR027417">
    <property type="entry name" value="P-loop_NTPase"/>
</dbReference>
<keyword evidence="4" id="KW-0235">DNA replication</keyword>
<dbReference type="AlphaFoldDB" id="A0A4U0XMX8"/>
<dbReference type="EMBL" id="NAJN01000132">
    <property type="protein sequence ID" value="TKA78660.1"/>
    <property type="molecule type" value="Genomic_DNA"/>
</dbReference>
<feature type="compositionally biased region" description="Low complexity" evidence="8">
    <location>
        <begin position="152"/>
        <end position="166"/>
    </location>
</feature>
<protein>
    <recommendedName>
        <fullName evidence="7">Cell division control protein</fullName>
    </recommendedName>
</protein>
<dbReference type="Proteomes" id="UP000308768">
    <property type="component" value="Unassembled WGS sequence"/>
</dbReference>
<keyword evidence="11" id="KW-1185">Reference proteome</keyword>
<dbReference type="OrthoDB" id="1926878at2759"/>
<dbReference type="GO" id="GO:0033314">
    <property type="term" value="P:mitotic DNA replication checkpoint signaling"/>
    <property type="evidence" value="ECO:0007669"/>
    <property type="project" value="TreeGrafter"/>
</dbReference>
<dbReference type="InterPro" id="IPR036388">
    <property type="entry name" value="WH-like_DNA-bd_sf"/>
</dbReference>
<sequence length="656" mass="70711">MALSVLGKRSRAAADSAGDSAVVLTRAKRRAQLVVGNDENENPFVSRSTGKPARHAADDLEVDELALPETTPRRTRAAGTTPAKHGTPGRRPATPQTKIDALFKVTKPVVATHNDSKITHTATPQTPRHRDALSKKVPITPRHRVAIPGKPLTPQTPRTPSTPSNSGLIVYNEARQVFTRSIHPTRLVGRDAEKKELDEFVSARLISREPGCVYISGPPGTGKSAFVNEVCEKHAGVESIKAAYVNCMSVKVAKDIYGKMLEDFDLDIEPMEGDESAALRSLFLEDYAPGTSYLVTLDEIDHLLDLDLTLLYNLFEWSLQPSSSLVLVGIANALDLTDRFLPRLKARNLKPHLLPFLPYTAAQIASVITTKLKDLLVTQATVAADFVPFLQPAAIQFCSKKVASQTGDLRKAFDICRRAIDLVEAETREKHESQAAELALLNSPSKTPLVENINLSSPPVTRSPARTPRRSKSSGTLPHLTIETAPRVSIAHMAKVTSIVFGNGTTARLQSLNLQQKAVLCALSALERKKRDSASHSIFATPSKKDHAAPTAKQLFEAYSGLCKNNDILHPLTNTEFRDILGSLETLSLVSPVEGRNGSFAVPATPSRGRRKGGFGASVADERRVASNVGAKELAAALEGAGSGILRSILAGDGLV</sequence>
<evidence type="ECO:0000313" key="11">
    <source>
        <dbReference type="Proteomes" id="UP000308768"/>
    </source>
</evidence>
<accession>A0A4U0XMX8</accession>
<evidence type="ECO:0000256" key="5">
    <source>
        <dbReference type="ARBA" id="ARBA00023242"/>
    </source>
</evidence>
<evidence type="ECO:0000256" key="7">
    <source>
        <dbReference type="PIRNR" id="PIRNR001767"/>
    </source>
</evidence>
<dbReference type="SMART" id="SM00382">
    <property type="entry name" value="AAA"/>
    <property type="match status" value="1"/>
</dbReference>
<dbReference type="InterPro" id="IPR041664">
    <property type="entry name" value="AAA_16"/>
</dbReference>
<reference evidence="10 11" key="1">
    <citation type="submission" date="2017-03" db="EMBL/GenBank/DDBJ databases">
        <title>Genomes of endolithic fungi from Antarctica.</title>
        <authorList>
            <person name="Coleine C."/>
            <person name="Masonjones S."/>
            <person name="Stajich J.E."/>
        </authorList>
    </citation>
    <scope>NUCLEOTIDE SEQUENCE [LARGE SCALE GENOMIC DNA]</scope>
    <source>
        <strain evidence="10 11">CCFEE 5187</strain>
    </source>
</reference>
<dbReference type="GO" id="GO:0006270">
    <property type="term" value="P:DNA replication initiation"/>
    <property type="evidence" value="ECO:0007669"/>
    <property type="project" value="UniProtKB-UniRule"/>
</dbReference>
<dbReference type="PANTHER" id="PTHR10763">
    <property type="entry name" value="CELL DIVISION CONTROL PROTEIN 6-RELATED"/>
    <property type="match status" value="1"/>
</dbReference>
<proteinExistence type="inferred from homology"/>
<comment type="subcellular location">
    <subcellularLocation>
        <location evidence="1">Nucleus</location>
    </subcellularLocation>
</comment>
<feature type="region of interest" description="Disordered" evidence="8">
    <location>
        <begin position="114"/>
        <end position="167"/>
    </location>
</feature>
<dbReference type="Gene3D" id="1.10.10.10">
    <property type="entry name" value="Winged helix-like DNA-binding domain superfamily/Winged helix DNA-binding domain"/>
    <property type="match status" value="1"/>
</dbReference>
<feature type="domain" description="AAA+ ATPase" evidence="9">
    <location>
        <begin position="209"/>
        <end position="356"/>
    </location>
</feature>
<dbReference type="SUPFAM" id="SSF52540">
    <property type="entry name" value="P-loop containing nucleoside triphosphate hydrolases"/>
    <property type="match status" value="1"/>
</dbReference>
<dbReference type="Gene3D" id="1.10.8.60">
    <property type="match status" value="1"/>
</dbReference>
<dbReference type="FunFam" id="1.10.8.60:FF:000094">
    <property type="entry name" value="Cell division control protein"/>
    <property type="match status" value="1"/>
</dbReference>
<dbReference type="GO" id="GO:0003688">
    <property type="term" value="F:DNA replication origin binding"/>
    <property type="evidence" value="ECO:0007669"/>
    <property type="project" value="TreeGrafter"/>
</dbReference>
<dbReference type="PIRSF" id="PIRSF001767">
    <property type="entry name" value="Cdc6"/>
    <property type="match status" value="1"/>
</dbReference>
<name>A0A4U0XMX8_9PEZI</name>
<evidence type="ECO:0000313" key="10">
    <source>
        <dbReference type="EMBL" id="TKA78660.1"/>
    </source>
</evidence>
<evidence type="ECO:0000256" key="3">
    <source>
        <dbReference type="ARBA" id="ARBA00022618"/>
    </source>
</evidence>
<evidence type="ECO:0000256" key="8">
    <source>
        <dbReference type="SAM" id="MobiDB-lite"/>
    </source>
</evidence>
<dbReference type="InterPro" id="IPR015163">
    <property type="entry name" value="Cdc6_C"/>
</dbReference>
<dbReference type="Pfam" id="PF09079">
    <property type="entry name" value="WHD_Cdc6"/>
    <property type="match status" value="1"/>
</dbReference>
<feature type="region of interest" description="Disordered" evidence="8">
    <location>
        <begin position="35"/>
        <end position="96"/>
    </location>
</feature>
<dbReference type="GO" id="GO:0051301">
    <property type="term" value="P:cell division"/>
    <property type="evidence" value="ECO:0007669"/>
    <property type="project" value="UniProtKB-UniRule"/>
</dbReference>
<evidence type="ECO:0000256" key="4">
    <source>
        <dbReference type="ARBA" id="ARBA00022705"/>
    </source>
</evidence>
<feature type="region of interest" description="Disordered" evidence="8">
    <location>
        <begin position="1"/>
        <end position="20"/>
    </location>
</feature>
<dbReference type="Pfam" id="PF22606">
    <property type="entry name" value="Cdc6-ORC-like_ATPase_lid"/>
    <property type="match status" value="1"/>
</dbReference>
<dbReference type="InterPro" id="IPR050311">
    <property type="entry name" value="ORC1/CDC6"/>
</dbReference>
<evidence type="ECO:0000256" key="1">
    <source>
        <dbReference type="ARBA" id="ARBA00004123"/>
    </source>
</evidence>
<organism evidence="10 11">
    <name type="scientific">Cryomyces minteri</name>
    <dbReference type="NCBI Taxonomy" id="331657"/>
    <lineage>
        <taxon>Eukaryota</taxon>
        <taxon>Fungi</taxon>
        <taxon>Dikarya</taxon>
        <taxon>Ascomycota</taxon>
        <taxon>Pezizomycotina</taxon>
        <taxon>Dothideomycetes</taxon>
        <taxon>Dothideomycetes incertae sedis</taxon>
        <taxon>Cryomyces</taxon>
    </lineage>
</organism>
<keyword evidence="6" id="KW-0131">Cell cycle</keyword>
<dbReference type="FunFam" id="3.40.50.300:FF:000547">
    <property type="entry name" value="Cell division control protein"/>
    <property type="match status" value="1"/>
</dbReference>
<dbReference type="InterPro" id="IPR016314">
    <property type="entry name" value="Cdc6/18"/>
</dbReference>